<name>A0A6A4JU33_APOLU</name>
<evidence type="ECO:0000313" key="3">
    <source>
        <dbReference type="Proteomes" id="UP000466442"/>
    </source>
</evidence>
<dbReference type="InterPro" id="IPR036188">
    <property type="entry name" value="FAD/NAD-bd_sf"/>
</dbReference>
<dbReference type="PANTHER" id="PTHR10742:SF416">
    <property type="entry name" value="SPERMINE OXIDASE"/>
    <property type="match status" value="1"/>
</dbReference>
<gene>
    <name evidence="2" type="ORF">GE061_016877</name>
</gene>
<keyword evidence="3" id="KW-1185">Reference proteome</keyword>
<proteinExistence type="predicted"/>
<sequence length="548" mass="59597">MLRKTLGSPRWGTDLARNLLVRLQHGECGDECPPKKSRQVKKPTFNMADCTTEVIEKDCIFDMCCLKPGTPQPSVVIIGAGLAGLSAAQRLVQCGITNFRILEALDRPGGRIKSCWLGDTVIEMGAAYIDGASIANPVYTLAAQERLIKAPLARVEAPSDVMYFTSEGRAIDTVLASKASKIFHSTVAKAAAIPYSESKAAKDNLNKFMDEAVLEAIKKLPEIERYDVARVIYGLKCSLGDKLNSPISCGSPHSLPGGRIQIPLGMGSLLAPLIRDMPECSLVFCKPIHCIRWGTASGCGPRVVVRACDGEEFAADYVIVTIPLGVLKNKADSLFCPALPACKMDAIRKLGFGNVSKIFMQLDNPFWVGDRTEFRLAWSPSELAERTDWLKGVSSFASVPGSSKVLEASVSGPEAKFMELQPDEEVARDLIRLLQEFLGDSSVPFPKEIARTDWSKSSNFYGSYTYLGPESNIGHICNLADPLPGQCDEMAPIILFAGEHTSPKFHSTLQGARESGIREANRILELTKKLNGPPVKQICVPCQTVCRS</sequence>
<dbReference type="InterPro" id="IPR050281">
    <property type="entry name" value="Flavin_monoamine_oxidase"/>
</dbReference>
<dbReference type="PANTHER" id="PTHR10742">
    <property type="entry name" value="FLAVIN MONOAMINE OXIDASE"/>
    <property type="match status" value="1"/>
</dbReference>
<dbReference type="OrthoDB" id="6588748at2759"/>
<evidence type="ECO:0000259" key="1">
    <source>
        <dbReference type="Pfam" id="PF01593"/>
    </source>
</evidence>
<protein>
    <recommendedName>
        <fullName evidence="1">Amine oxidase domain-containing protein</fullName>
    </recommendedName>
</protein>
<dbReference type="Pfam" id="PF01593">
    <property type="entry name" value="Amino_oxidase"/>
    <property type="match status" value="1"/>
</dbReference>
<dbReference type="SUPFAM" id="SSF54373">
    <property type="entry name" value="FAD-linked reductases, C-terminal domain"/>
    <property type="match status" value="1"/>
</dbReference>
<feature type="domain" description="Amine oxidase" evidence="1">
    <location>
        <begin position="82"/>
        <end position="524"/>
    </location>
</feature>
<dbReference type="EMBL" id="WIXP02000007">
    <property type="protein sequence ID" value="KAF6208421.1"/>
    <property type="molecule type" value="Genomic_DNA"/>
</dbReference>
<dbReference type="Gene3D" id="3.50.50.60">
    <property type="entry name" value="FAD/NAD(P)-binding domain"/>
    <property type="match status" value="1"/>
</dbReference>
<dbReference type="Gene3D" id="3.90.660.10">
    <property type="match status" value="1"/>
</dbReference>
<dbReference type="GO" id="GO:0046592">
    <property type="term" value="F:polyamine oxidase activity"/>
    <property type="evidence" value="ECO:0007669"/>
    <property type="project" value="TreeGrafter"/>
</dbReference>
<organism evidence="2 3">
    <name type="scientific">Apolygus lucorum</name>
    <name type="common">Small green plant bug</name>
    <name type="synonym">Lygocoris lucorum</name>
    <dbReference type="NCBI Taxonomy" id="248454"/>
    <lineage>
        <taxon>Eukaryota</taxon>
        <taxon>Metazoa</taxon>
        <taxon>Ecdysozoa</taxon>
        <taxon>Arthropoda</taxon>
        <taxon>Hexapoda</taxon>
        <taxon>Insecta</taxon>
        <taxon>Pterygota</taxon>
        <taxon>Neoptera</taxon>
        <taxon>Paraneoptera</taxon>
        <taxon>Hemiptera</taxon>
        <taxon>Heteroptera</taxon>
        <taxon>Panheteroptera</taxon>
        <taxon>Cimicomorpha</taxon>
        <taxon>Miridae</taxon>
        <taxon>Mirini</taxon>
        <taxon>Apolygus</taxon>
    </lineage>
</organism>
<accession>A0A6A4JU33</accession>
<dbReference type="AlphaFoldDB" id="A0A6A4JU33"/>
<dbReference type="SUPFAM" id="SSF51905">
    <property type="entry name" value="FAD/NAD(P)-binding domain"/>
    <property type="match status" value="1"/>
</dbReference>
<reference evidence="2" key="1">
    <citation type="journal article" date="2021" name="Mol. Ecol. Resour.">
        <title>Apolygus lucorum genome provides insights into omnivorousness and mesophyll feeding.</title>
        <authorList>
            <person name="Liu Y."/>
            <person name="Liu H."/>
            <person name="Wang H."/>
            <person name="Huang T."/>
            <person name="Liu B."/>
            <person name="Yang B."/>
            <person name="Yin L."/>
            <person name="Li B."/>
            <person name="Zhang Y."/>
            <person name="Zhang S."/>
            <person name="Jiang F."/>
            <person name="Zhang X."/>
            <person name="Ren Y."/>
            <person name="Wang B."/>
            <person name="Wang S."/>
            <person name="Lu Y."/>
            <person name="Wu K."/>
            <person name="Fan W."/>
            <person name="Wang G."/>
        </authorList>
    </citation>
    <scope>NUCLEOTIDE SEQUENCE</scope>
    <source>
        <strain evidence="2">12Hb</strain>
    </source>
</reference>
<dbReference type="Proteomes" id="UP000466442">
    <property type="component" value="Unassembled WGS sequence"/>
</dbReference>
<comment type="caution">
    <text evidence="2">The sequence shown here is derived from an EMBL/GenBank/DDBJ whole genome shotgun (WGS) entry which is preliminary data.</text>
</comment>
<dbReference type="InterPro" id="IPR002937">
    <property type="entry name" value="Amino_oxidase"/>
</dbReference>
<evidence type="ECO:0000313" key="2">
    <source>
        <dbReference type="EMBL" id="KAF6208421.1"/>
    </source>
</evidence>